<dbReference type="InterPro" id="IPR011990">
    <property type="entry name" value="TPR-like_helical_dom_sf"/>
</dbReference>
<feature type="domain" description="HTH luxR-type" evidence="2">
    <location>
        <begin position="843"/>
        <end position="908"/>
    </location>
</feature>
<dbReference type="CDD" id="cd06170">
    <property type="entry name" value="LuxR_C_like"/>
    <property type="match status" value="1"/>
</dbReference>
<dbReference type="PROSITE" id="PS50043">
    <property type="entry name" value="HTH_LUXR_2"/>
    <property type="match status" value="1"/>
</dbReference>
<dbReference type="EMBL" id="FZOW01000002">
    <property type="protein sequence ID" value="SNS35526.1"/>
    <property type="molecule type" value="Genomic_DNA"/>
</dbReference>
<dbReference type="InterPro" id="IPR036388">
    <property type="entry name" value="WH-like_DNA-bd_sf"/>
</dbReference>
<dbReference type="SUPFAM" id="SSF48452">
    <property type="entry name" value="TPR-like"/>
    <property type="match status" value="1"/>
</dbReference>
<dbReference type="PROSITE" id="PS00622">
    <property type="entry name" value="HTH_LUXR_1"/>
    <property type="match status" value="1"/>
</dbReference>
<dbReference type="AlphaFoldDB" id="A0A239DSN4"/>
<dbReference type="InterPro" id="IPR058852">
    <property type="entry name" value="HTH_77"/>
</dbReference>
<dbReference type="SUPFAM" id="SSF52540">
    <property type="entry name" value="P-loop containing nucleoside triphosphate hydrolases"/>
    <property type="match status" value="1"/>
</dbReference>
<evidence type="ECO:0000313" key="3">
    <source>
        <dbReference type="EMBL" id="SNS35526.1"/>
    </source>
</evidence>
<dbReference type="InterPro" id="IPR000792">
    <property type="entry name" value="Tscrpt_reg_LuxR_C"/>
</dbReference>
<name>A0A239DSN4_9NOCA</name>
<dbReference type="Gene3D" id="3.40.50.300">
    <property type="entry name" value="P-loop containing nucleotide triphosphate hydrolases"/>
    <property type="match status" value="1"/>
</dbReference>
<organism evidence="3 4">
    <name type="scientific">Rhodococcoides kyotonense</name>
    <dbReference type="NCBI Taxonomy" id="398843"/>
    <lineage>
        <taxon>Bacteria</taxon>
        <taxon>Bacillati</taxon>
        <taxon>Actinomycetota</taxon>
        <taxon>Actinomycetes</taxon>
        <taxon>Mycobacteriales</taxon>
        <taxon>Nocardiaceae</taxon>
        <taxon>Rhodococcoides</taxon>
    </lineage>
</organism>
<keyword evidence="4" id="KW-1185">Reference proteome</keyword>
<dbReference type="PRINTS" id="PR00038">
    <property type="entry name" value="HTHLUXR"/>
</dbReference>
<dbReference type="InterPro" id="IPR027417">
    <property type="entry name" value="P-loop_NTPase"/>
</dbReference>
<dbReference type="SMART" id="SM00421">
    <property type="entry name" value="HTH_LUXR"/>
    <property type="match status" value="1"/>
</dbReference>
<sequence>MTELDPSTLTTVDQVGHSDVRLNFTQAIGRSDAKQGGTMNADEWREIHALRSAGVPIKGIAQRLSMSRNTVRRALSLEAAPDDRRSIRRAADDGIDASIRDTLAGAPDLGVGEIGRRVGWEGSRTTLTRRVETARRQLTELADAPVESEPGASLPNYATEFVGRDSELRTLQLLIGTERLITLNGPGGMGKTRLAVQAANRFRRAFADGVRVVELGSLHMPELLPQAVADALGLSSRGLQSTTTEHTLVDYLGNRRMLLVLDNCEHLLDASARLISVLLRGTTQLHIIATSREVLGIPEEHRLALHPMPTHTDSKRSSAPGAVELFASRAAAILPTFTVTPTNRDAVERVCARLDGMPLAIELACTRLSVLSIDQLAARLDHRLDLLTEGNRTGPTRHRSLQATMDWSYELCTREQQLLWARTSVFVGGFDLDMAEAVCAGSGISNHGILDGVFALVAKSILQRVEENGQVRFRMLETLREYGVAQLSAAETHTLLNRHFTWCADVLRCAADNWFGPDQRVTSSRIRDNRADIRFALERALRSPDSEQARRGADLIADVWFLWACGISVTEHRLWLDRVLAEPEFADVRDRASATAGLVMTLQGDRDAADAVLRRALGSQSDDPLVQAFSTHVLGLNEFFDGRFDTAIGYLTESQTLYQHIPDRVDLLCTMKIHLGMVYSFTGNLGGAHDAFDSVRLLAENNGEIWLRSYAVYGLGLVELVAENYSTAASFAVKALDLHQAFDDVVGTTLMTDLLAWAEAESGSPDRAAVLLGAASAMWGSFGEQLYGSGHWIDKREVFTERARIALGTRVFEACRASGSAMSVGELTRYALGEDSPASTTTESTTTVSLSPREQEVAEMLADGLSNKDIAAKLVLSPRTIEGHVEHVLQKLGMSRRQEVAAYFQTAGPSR</sequence>
<dbReference type="PRINTS" id="PR00364">
    <property type="entry name" value="DISEASERSIST"/>
</dbReference>
<accession>A0A239DSN4</accession>
<feature type="compositionally biased region" description="Low complexity" evidence="1">
    <location>
        <begin position="836"/>
        <end position="851"/>
    </location>
</feature>
<dbReference type="Gene3D" id="1.25.40.10">
    <property type="entry name" value="Tetratricopeptide repeat domain"/>
    <property type="match status" value="1"/>
</dbReference>
<dbReference type="Pfam" id="PF25872">
    <property type="entry name" value="HTH_77"/>
    <property type="match status" value="1"/>
</dbReference>
<dbReference type="Pfam" id="PF00931">
    <property type="entry name" value="NB-ARC"/>
    <property type="match status" value="1"/>
</dbReference>
<gene>
    <name evidence="3" type="ORF">SAMN05421642_10225</name>
</gene>
<dbReference type="SUPFAM" id="SSF46894">
    <property type="entry name" value="C-terminal effector domain of the bipartite response regulators"/>
    <property type="match status" value="1"/>
</dbReference>
<dbReference type="InterPro" id="IPR016032">
    <property type="entry name" value="Sig_transdc_resp-reg_C-effctor"/>
</dbReference>
<dbReference type="PANTHER" id="PTHR47691">
    <property type="entry name" value="REGULATOR-RELATED"/>
    <property type="match status" value="1"/>
</dbReference>
<dbReference type="Gene3D" id="1.10.10.10">
    <property type="entry name" value="Winged helix-like DNA-binding domain superfamily/Winged helix DNA-binding domain"/>
    <property type="match status" value="1"/>
</dbReference>
<dbReference type="GO" id="GO:0006355">
    <property type="term" value="P:regulation of DNA-templated transcription"/>
    <property type="evidence" value="ECO:0007669"/>
    <property type="project" value="InterPro"/>
</dbReference>
<dbReference type="GO" id="GO:0043531">
    <property type="term" value="F:ADP binding"/>
    <property type="evidence" value="ECO:0007669"/>
    <property type="project" value="InterPro"/>
</dbReference>
<dbReference type="GO" id="GO:0003677">
    <property type="term" value="F:DNA binding"/>
    <property type="evidence" value="ECO:0007669"/>
    <property type="project" value="InterPro"/>
</dbReference>
<reference evidence="4" key="1">
    <citation type="submission" date="2017-06" db="EMBL/GenBank/DDBJ databases">
        <authorList>
            <person name="Varghese N."/>
            <person name="Submissions S."/>
        </authorList>
    </citation>
    <scope>NUCLEOTIDE SEQUENCE [LARGE SCALE GENOMIC DNA]</scope>
    <source>
        <strain evidence="4">JCM 23211</strain>
    </source>
</reference>
<evidence type="ECO:0000313" key="4">
    <source>
        <dbReference type="Proteomes" id="UP000198327"/>
    </source>
</evidence>
<dbReference type="Pfam" id="PF00196">
    <property type="entry name" value="GerE"/>
    <property type="match status" value="1"/>
</dbReference>
<dbReference type="InterPro" id="IPR002182">
    <property type="entry name" value="NB-ARC"/>
</dbReference>
<evidence type="ECO:0000256" key="1">
    <source>
        <dbReference type="SAM" id="MobiDB-lite"/>
    </source>
</evidence>
<protein>
    <submittedName>
        <fullName evidence="3">Predicted ATPase</fullName>
    </submittedName>
</protein>
<dbReference type="RefSeq" id="WP_245865183.1">
    <property type="nucleotide sequence ID" value="NZ_FZOW01000002.1"/>
</dbReference>
<dbReference type="PANTHER" id="PTHR47691:SF3">
    <property type="entry name" value="HTH-TYPE TRANSCRIPTIONAL REGULATOR RV0890C-RELATED"/>
    <property type="match status" value="1"/>
</dbReference>
<dbReference type="Proteomes" id="UP000198327">
    <property type="component" value="Unassembled WGS sequence"/>
</dbReference>
<evidence type="ECO:0000259" key="2">
    <source>
        <dbReference type="PROSITE" id="PS50043"/>
    </source>
</evidence>
<proteinExistence type="predicted"/>
<feature type="region of interest" description="Disordered" evidence="1">
    <location>
        <begin position="833"/>
        <end position="852"/>
    </location>
</feature>